<dbReference type="AlphaFoldDB" id="A0A8H5GWZ4"/>
<evidence type="ECO:0000256" key="4">
    <source>
        <dbReference type="ARBA" id="ARBA00022617"/>
    </source>
</evidence>
<gene>
    <name evidence="12" type="ORF">D9758_005204</name>
</gene>
<reference evidence="12 13" key="1">
    <citation type="journal article" date="2020" name="ISME J.">
        <title>Uncovering the hidden diversity of litter-decomposition mechanisms in mushroom-forming fungi.</title>
        <authorList>
            <person name="Floudas D."/>
            <person name="Bentzer J."/>
            <person name="Ahren D."/>
            <person name="Johansson T."/>
            <person name="Persson P."/>
            <person name="Tunlid A."/>
        </authorList>
    </citation>
    <scope>NUCLEOTIDE SEQUENCE [LARGE SCALE GENOMIC DNA]</scope>
    <source>
        <strain evidence="12 13">CBS 291.85</strain>
    </source>
</reference>
<evidence type="ECO:0000256" key="7">
    <source>
        <dbReference type="ARBA" id="ARBA00023004"/>
    </source>
</evidence>
<dbReference type="Pfam" id="PF00067">
    <property type="entry name" value="p450"/>
    <property type="match status" value="1"/>
</dbReference>
<comment type="similarity">
    <text evidence="3 10">Belongs to the cytochrome P450 family.</text>
</comment>
<evidence type="ECO:0000313" key="12">
    <source>
        <dbReference type="EMBL" id="KAF5372596.1"/>
    </source>
</evidence>
<dbReference type="PRINTS" id="PR00463">
    <property type="entry name" value="EP450I"/>
</dbReference>
<comment type="cofactor">
    <cofactor evidence="1 9">
        <name>heme</name>
        <dbReference type="ChEBI" id="CHEBI:30413"/>
    </cofactor>
</comment>
<evidence type="ECO:0008006" key="14">
    <source>
        <dbReference type="Google" id="ProtNLM"/>
    </source>
</evidence>
<dbReference type="Proteomes" id="UP000559256">
    <property type="component" value="Unassembled WGS sequence"/>
</dbReference>
<dbReference type="GO" id="GO:0020037">
    <property type="term" value="F:heme binding"/>
    <property type="evidence" value="ECO:0007669"/>
    <property type="project" value="InterPro"/>
</dbReference>
<comment type="pathway">
    <text evidence="2">Secondary metabolite biosynthesis.</text>
</comment>
<keyword evidence="11" id="KW-0812">Transmembrane</keyword>
<dbReference type="GO" id="GO:0016705">
    <property type="term" value="F:oxidoreductase activity, acting on paired donors, with incorporation or reduction of molecular oxygen"/>
    <property type="evidence" value="ECO:0007669"/>
    <property type="project" value="InterPro"/>
</dbReference>
<dbReference type="InterPro" id="IPR017972">
    <property type="entry name" value="Cyt_P450_CS"/>
</dbReference>
<dbReference type="InterPro" id="IPR050364">
    <property type="entry name" value="Cytochrome_P450_fung"/>
</dbReference>
<keyword evidence="7 9" id="KW-0408">Iron</keyword>
<keyword evidence="13" id="KW-1185">Reference proteome</keyword>
<dbReference type="PROSITE" id="PS00086">
    <property type="entry name" value="CYTOCHROME_P450"/>
    <property type="match status" value="1"/>
</dbReference>
<dbReference type="PANTHER" id="PTHR46300">
    <property type="entry name" value="P450, PUTATIVE (EUROFUNG)-RELATED-RELATED"/>
    <property type="match status" value="1"/>
</dbReference>
<dbReference type="CDD" id="cd11065">
    <property type="entry name" value="CYP64-like"/>
    <property type="match status" value="1"/>
</dbReference>
<evidence type="ECO:0000256" key="11">
    <source>
        <dbReference type="SAM" id="Phobius"/>
    </source>
</evidence>
<sequence>MRFSSNSNWVYIDIPLGALALYYVVRLVRDYQRSRHRLPLPPGPRGLPLLGNLLDMPKEKDWETFAKWNEEYGDLVSVRVFNQTFVFISSPLVASDLFDRQSSIYSDRPVLPMAGELMGWKNSMGFTPYGSTWRKIRRLSHQLLGTPGRVEVFHAHEEMETVKLLKRLLERPEALKEHLRKTAGAIILRISYGYQVKEGPRDPFVDLVNLAVEQVSQALAPGSFLVNLVPALLHLPEWFPGAGFKQIAKEWGKSLSDTVEKPYEYVKEQMASGTNETSFVSKLLSDSEKKLDSEEEFAIKWAAQSFYAAGSDTTVGVIYEFFKMMVLYPDVQAKAQEELDRVLGAWESDSSDQCNEDGEKKTRKLERLPLIKDRPHLPYVDALVKEVFRIFIVVPMGVPHMATEDNIYKGYFIPKGAICFANIWKMTHDPVTYPDPMTFNPERFLGPNPQKDPRELMFGFGRRICAGLHLADLSVFISCAMVLATFNIDKAYDETSGAALIPEEGSTSGAVV</sequence>
<evidence type="ECO:0000256" key="10">
    <source>
        <dbReference type="RuleBase" id="RU000461"/>
    </source>
</evidence>
<feature type="transmembrane region" description="Helical" evidence="11">
    <location>
        <begin position="6"/>
        <end position="25"/>
    </location>
</feature>
<evidence type="ECO:0000256" key="2">
    <source>
        <dbReference type="ARBA" id="ARBA00005179"/>
    </source>
</evidence>
<dbReference type="OrthoDB" id="2789670at2759"/>
<dbReference type="PANTHER" id="PTHR46300:SF7">
    <property type="entry name" value="P450, PUTATIVE (EUROFUNG)-RELATED"/>
    <property type="match status" value="1"/>
</dbReference>
<keyword evidence="11" id="KW-1133">Transmembrane helix</keyword>
<dbReference type="InterPro" id="IPR036396">
    <property type="entry name" value="Cyt_P450_sf"/>
</dbReference>
<keyword evidence="4 9" id="KW-0349">Heme</keyword>
<accession>A0A8H5GWZ4</accession>
<proteinExistence type="inferred from homology"/>
<feature type="binding site" description="axial binding residue" evidence="9">
    <location>
        <position position="465"/>
    </location>
    <ligand>
        <name>heme</name>
        <dbReference type="ChEBI" id="CHEBI:30413"/>
    </ligand>
    <ligandPart>
        <name>Fe</name>
        <dbReference type="ChEBI" id="CHEBI:18248"/>
    </ligandPart>
</feature>
<organism evidence="12 13">
    <name type="scientific">Tetrapyrgos nigripes</name>
    <dbReference type="NCBI Taxonomy" id="182062"/>
    <lineage>
        <taxon>Eukaryota</taxon>
        <taxon>Fungi</taxon>
        <taxon>Dikarya</taxon>
        <taxon>Basidiomycota</taxon>
        <taxon>Agaricomycotina</taxon>
        <taxon>Agaricomycetes</taxon>
        <taxon>Agaricomycetidae</taxon>
        <taxon>Agaricales</taxon>
        <taxon>Marasmiineae</taxon>
        <taxon>Marasmiaceae</taxon>
        <taxon>Tetrapyrgos</taxon>
    </lineage>
</organism>
<dbReference type="GO" id="GO:0004497">
    <property type="term" value="F:monooxygenase activity"/>
    <property type="evidence" value="ECO:0007669"/>
    <property type="project" value="UniProtKB-KW"/>
</dbReference>
<dbReference type="Gene3D" id="1.10.630.10">
    <property type="entry name" value="Cytochrome P450"/>
    <property type="match status" value="1"/>
</dbReference>
<dbReference type="InterPro" id="IPR002401">
    <property type="entry name" value="Cyt_P450_E_grp-I"/>
</dbReference>
<keyword evidence="11" id="KW-0472">Membrane</keyword>
<dbReference type="SUPFAM" id="SSF48264">
    <property type="entry name" value="Cytochrome P450"/>
    <property type="match status" value="1"/>
</dbReference>
<name>A0A8H5GWZ4_9AGAR</name>
<keyword evidence="5 9" id="KW-0479">Metal-binding</keyword>
<evidence type="ECO:0000256" key="3">
    <source>
        <dbReference type="ARBA" id="ARBA00010617"/>
    </source>
</evidence>
<evidence type="ECO:0000256" key="9">
    <source>
        <dbReference type="PIRSR" id="PIRSR602401-1"/>
    </source>
</evidence>
<dbReference type="EMBL" id="JAACJM010000005">
    <property type="protein sequence ID" value="KAF5372596.1"/>
    <property type="molecule type" value="Genomic_DNA"/>
</dbReference>
<dbReference type="InterPro" id="IPR001128">
    <property type="entry name" value="Cyt_P450"/>
</dbReference>
<keyword evidence="8 10" id="KW-0503">Monooxygenase</keyword>
<protein>
    <recommendedName>
        <fullName evidence="14">Cytochrome P450</fullName>
    </recommendedName>
</protein>
<comment type="caution">
    <text evidence="12">The sequence shown here is derived from an EMBL/GenBank/DDBJ whole genome shotgun (WGS) entry which is preliminary data.</text>
</comment>
<evidence type="ECO:0000313" key="13">
    <source>
        <dbReference type="Proteomes" id="UP000559256"/>
    </source>
</evidence>
<dbReference type="GO" id="GO:0005506">
    <property type="term" value="F:iron ion binding"/>
    <property type="evidence" value="ECO:0007669"/>
    <property type="project" value="InterPro"/>
</dbReference>
<evidence type="ECO:0000256" key="5">
    <source>
        <dbReference type="ARBA" id="ARBA00022723"/>
    </source>
</evidence>
<evidence type="ECO:0000256" key="1">
    <source>
        <dbReference type="ARBA" id="ARBA00001971"/>
    </source>
</evidence>
<evidence type="ECO:0000256" key="8">
    <source>
        <dbReference type="ARBA" id="ARBA00023033"/>
    </source>
</evidence>
<keyword evidence="6 10" id="KW-0560">Oxidoreductase</keyword>
<evidence type="ECO:0000256" key="6">
    <source>
        <dbReference type="ARBA" id="ARBA00023002"/>
    </source>
</evidence>